<keyword evidence="2" id="KW-0067">ATP-binding</keyword>
<dbReference type="PROSITE" id="PS00676">
    <property type="entry name" value="SIGMA54_INTERACT_2"/>
    <property type="match status" value="1"/>
</dbReference>
<protein>
    <submittedName>
        <fullName evidence="9">DNA-binding NtrC family response regulator</fullName>
    </submittedName>
</protein>
<dbReference type="InterPro" id="IPR009057">
    <property type="entry name" value="Homeodomain-like_sf"/>
</dbReference>
<feature type="domain" description="Sigma-54 factor interaction" evidence="8">
    <location>
        <begin position="148"/>
        <end position="378"/>
    </location>
</feature>
<dbReference type="InterPro" id="IPR002078">
    <property type="entry name" value="Sigma_54_int"/>
</dbReference>
<dbReference type="InterPro" id="IPR025944">
    <property type="entry name" value="Sigma_54_int_dom_CS"/>
</dbReference>
<name>A0A7X0EFK6_9PROT</name>
<evidence type="ECO:0000256" key="1">
    <source>
        <dbReference type="ARBA" id="ARBA00022741"/>
    </source>
</evidence>
<dbReference type="Gene3D" id="3.40.50.300">
    <property type="entry name" value="P-loop containing nucleotide triphosphate hydrolases"/>
    <property type="match status" value="1"/>
</dbReference>
<sequence length="469" mass="51487">MKPRLLLIGETDAAIRCCLNDLEQAAPQMTCEQVPWDGLQVDRLGTGDTDLILLSALHAPARAEKVLRTAPIGRATAPMIAILRNDTDADLIRLAAEFADDFVVVPLHDGELHYRILRLLGHGWSDGSGDETSEIKERLARQVALSGLVGRDPAFLKTLAKIPLAARCGKGPVLVTGETGTGKELCARAIHSIGPHSAFPFIPVDCATLPDHLFENEVFGHVSGAFTDARHDQKGLVALAEGGTLFLDEIDSLSLTAQSKLLRLLQERTYRPLGSSRFLSTNVAIIAASNCDLEGLVHARQFRADLYFRLNVLRLDLVPLRERRGDIPLLARHFLASLCAEADLPRKILASCTLRKLTEYDWPGNVRELHNAMRRAALFSEGSMILATDIAETCGPSEKSPNGKGVGVLGSFRIARTHAIERFEKRYVEDLMRECGGNVSQAARIAEKDRRAFGRLVKRYGVDRDYPGH</sequence>
<dbReference type="EMBL" id="JACIIZ010000010">
    <property type="protein sequence ID" value="MBB6253141.1"/>
    <property type="molecule type" value="Genomic_DNA"/>
</dbReference>
<keyword evidence="3" id="KW-0902">Two-component regulatory system</keyword>
<dbReference type="Gene3D" id="1.10.8.60">
    <property type="match status" value="1"/>
</dbReference>
<dbReference type="InterPro" id="IPR002197">
    <property type="entry name" value="HTH_Fis"/>
</dbReference>
<evidence type="ECO:0000256" key="3">
    <source>
        <dbReference type="ARBA" id="ARBA00023012"/>
    </source>
</evidence>
<proteinExistence type="predicted"/>
<evidence type="ECO:0000313" key="10">
    <source>
        <dbReference type="Proteomes" id="UP000539175"/>
    </source>
</evidence>
<comment type="caution">
    <text evidence="9">The sequence shown here is derived from an EMBL/GenBank/DDBJ whole genome shotgun (WGS) entry which is preliminary data.</text>
</comment>
<dbReference type="GO" id="GO:0043565">
    <property type="term" value="F:sequence-specific DNA binding"/>
    <property type="evidence" value="ECO:0007669"/>
    <property type="project" value="InterPro"/>
</dbReference>
<evidence type="ECO:0000256" key="6">
    <source>
        <dbReference type="ARBA" id="ARBA00023159"/>
    </source>
</evidence>
<dbReference type="PROSITE" id="PS00688">
    <property type="entry name" value="SIGMA54_INTERACT_3"/>
    <property type="match status" value="1"/>
</dbReference>
<dbReference type="SUPFAM" id="SSF52540">
    <property type="entry name" value="P-loop containing nucleoside triphosphate hydrolases"/>
    <property type="match status" value="1"/>
</dbReference>
<dbReference type="SMART" id="SM00382">
    <property type="entry name" value="AAA"/>
    <property type="match status" value="1"/>
</dbReference>
<organism evidence="9 10">
    <name type="scientific">Nitrospirillum iridis</name>
    <dbReference type="NCBI Taxonomy" id="765888"/>
    <lineage>
        <taxon>Bacteria</taxon>
        <taxon>Pseudomonadati</taxon>
        <taxon>Pseudomonadota</taxon>
        <taxon>Alphaproteobacteria</taxon>
        <taxon>Rhodospirillales</taxon>
        <taxon>Azospirillaceae</taxon>
        <taxon>Nitrospirillum</taxon>
    </lineage>
</organism>
<dbReference type="PANTHER" id="PTHR32071">
    <property type="entry name" value="TRANSCRIPTIONAL REGULATORY PROTEIN"/>
    <property type="match status" value="1"/>
</dbReference>
<dbReference type="GO" id="GO:0000160">
    <property type="term" value="P:phosphorelay signal transduction system"/>
    <property type="evidence" value="ECO:0007669"/>
    <property type="project" value="UniProtKB-KW"/>
</dbReference>
<keyword evidence="10" id="KW-1185">Reference proteome</keyword>
<dbReference type="Pfam" id="PF00158">
    <property type="entry name" value="Sigma54_activat"/>
    <property type="match status" value="1"/>
</dbReference>
<dbReference type="InterPro" id="IPR058031">
    <property type="entry name" value="AAA_lid_NorR"/>
</dbReference>
<dbReference type="CDD" id="cd00009">
    <property type="entry name" value="AAA"/>
    <property type="match status" value="1"/>
</dbReference>
<evidence type="ECO:0000259" key="8">
    <source>
        <dbReference type="PROSITE" id="PS50045"/>
    </source>
</evidence>
<dbReference type="SUPFAM" id="SSF46689">
    <property type="entry name" value="Homeodomain-like"/>
    <property type="match status" value="1"/>
</dbReference>
<gene>
    <name evidence="9" type="ORF">FHS74_003710</name>
</gene>
<keyword evidence="6" id="KW-0010">Activator</keyword>
<dbReference type="FunFam" id="3.40.50.300:FF:000006">
    <property type="entry name" value="DNA-binding transcriptional regulator NtrC"/>
    <property type="match status" value="1"/>
</dbReference>
<evidence type="ECO:0000256" key="7">
    <source>
        <dbReference type="ARBA" id="ARBA00023163"/>
    </source>
</evidence>
<keyword evidence="7" id="KW-0804">Transcription</keyword>
<dbReference type="InterPro" id="IPR025943">
    <property type="entry name" value="Sigma_54_int_dom_ATP-bd_2"/>
</dbReference>
<keyword evidence="1" id="KW-0547">Nucleotide-binding</keyword>
<dbReference type="GO" id="GO:0005524">
    <property type="term" value="F:ATP binding"/>
    <property type="evidence" value="ECO:0007669"/>
    <property type="project" value="UniProtKB-KW"/>
</dbReference>
<dbReference type="InterPro" id="IPR003593">
    <property type="entry name" value="AAA+_ATPase"/>
</dbReference>
<accession>A0A7X0EFK6</accession>
<dbReference type="Gene3D" id="1.10.10.60">
    <property type="entry name" value="Homeodomain-like"/>
    <property type="match status" value="1"/>
</dbReference>
<dbReference type="Pfam" id="PF02954">
    <property type="entry name" value="HTH_8"/>
    <property type="match status" value="1"/>
</dbReference>
<dbReference type="RefSeq" id="WP_184803245.1">
    <property type="nucleotide sequence ID" value="NZ_JACIIZ010000010.1"/>
</dbReference>
<dbReference type="AlphaFoldDB" id="A0A7X0EFK6"/>
<reference evidence="9 10" key="1">
    <citation type="submission" date="2020-08" db="EMBL/GenBank/DDBJ databases">
        <title>Genomic Encyclopedia of Type Strains, Phase IV (KMG-IV): sequencing the most valuable type-strain genomes for metagenomic binning, comparative biology and taxonomic classification.</title>
        <authorList>
            <person name="Goeker M."/>
        </authorList>
    </citation>
    <scope>NUCLEOTIDE SEQUENCE [LARGE SCALE GENOMIC DNA]</scope>
    <source>
        <strain evidence="9 10">DSM 22198</strain>
    </source>
</reference>
<evidence type="ECO:0000256" key="4">
    <source>
        <dbReference type="ARBA" id="ARBA00023015"/>
    </source>
</evidence>
<evidence type="ECO:0000256" key="5">
    <source>
        <dbReference type="ARBA" id="ARBA00023125"/>
    </source>
</evidence>
<evidence type="ECO:0000313" key="9">
    <source>
        <dbReference type="EMBL" id="MBB6253141.1"/>
    </source>
</evidence>
<dbReference type="Proteomes" id="UP000539175">
    <property type="component" value="Unassembled WGS sequence"/>
</dbReference>
<dbReference type="InterPro" id="IPR027417">
    <property type="entry name" value="P-loop_NTPase"/>
</dbReference>
<evidence type="ECO:0000256" key="2">
    <source>
        <dbReference type="ARBA" id="ARBA00022840"/>
    </source>
</evidence>
<dbReference type="GO" id="GO:0006355">
    <property type="term" value="P:regulation of DNA-templated transcription"/>
    <property type="evidence" value="ECO:0007669"/>
    <property type="project" value="InterPro"/>
</dbReference>
<keyword evidence="5 9" id="KW-0238">DNA-binding</keyword>
<keyword evidence="4" id="KW-0805">Transcription regulation</keyword>
<dbReference type="Pfam" id="PF25601">
    <property type="entry name" value="AAA_lid_14"/>
    <property type="match status" value="1"/>
</dbReference>
<dbReference type="PROSITE" id="PS50045">
    <property type="entry name" value="SIGMA54_INTERACT_4"/>
    <property type="match status" value="1"/>
</dbReference>